<dbReference type="KEGG" id="bsc:COCSADRAFT_35531"/>
<evidence type="ECO:0000256" key="1">
    <source>
        <dbReference type="SAM" id="Phobius"/>
    </source>
</evidence>
<dbReference type="RefSeq" id="XP_007698334.1">
    <property type="nucleotide sequence ID" value="XM_007700144.1"/>
</dbReference>
<evidence type="ECO:0000313" key="2">
    <source>
        <dbReference type="EMBL" id="EMD65491.1"/>
    </source>
</evidence>
<accession>M2T8C1</accession>
<keyword evidence="1" id="KW-1133">Transmembrane helix</keyword>
<keyword evidence="3" id="KW-1185">Reference proteome</keyword>
<dbReference type="AlphaFoldDB" id="M2T8C1"/>
<dbReference type="HOGENOM" id="CLU_3106214_0_0_1"/>
<gene>
    <name evidence="2" type="ORF">COCSADRAFT_35531</name>
</gene>
<proteinExistence type="predicted"/>
<protein>
    <submittedName>
        <fullName evidence="2">Uncharacterized protein</fullName>
    </submittedName>
</protein>
<reference evidence="3" key="2">
    <citation type="journal article" date="2013" name="PLoS Genet.">
        <title>Comparative genome structure, secondary metabolite, and effector coding capacity across Cochliobolus pathogens.</title>
        <authorList>
            <person name="Condon B.J."/>
            <person name="Leng Y."/>
            <person name="Wu D."/>
            <person name="Bushley K.E."/>
            <person name="Ohm R.A."/>
            <person name="Otillar R."/>
            <person name="Martin J."/>
            <person name="Schackwitz W."/>
            <person name="Grimwood J."/>
            <person name="MohdZainudin N."/>
            <person name="Xue C."/>
            <person name="Wang R."/>
            <person name="Manning V.A."/>
            <person name="Dhillon B."/>
            <person name="Tu Z.J."/>
            <person name="Steffenson B.J."/>
            <person name="Salamov A."/>
            <person name="Sun H."/>
            <person name="Lowry S."/>
            <person name="LaButti K."/>
            <person name="Han J."/>
            <person name="Copeland A."/>
            <person name="Lindquist E."/>
            <person name="Barry K."/>
            <person name="Schmutz J."/>
            <person name="Baker S.E."/>
            <person name="Ciuffetti L.M."/>
            <person name="Grigoriev I.V."/>
            <person name="Zhong S."/>
            <person name="Turgeon B.G."/>
        </authorList>
    </citation>
    <scope>NUCLEOTIDE SEQUENCE [LARGE SCALE GENOMIC DNA]</scope>
    <source>
        <strain evidence="3">ND90Pr / ATCC 201652</strain>
    </source>
</reference>
<keyword evidence="1" id="KW-0812">Transmembrane</keyword>
<dbReference type="EMBL" id="KB445641">
    <property type="protein sequence ID" value="EMD65491.1"/>
    <property type="molecule type" value="Genomic_DNA"/>
</dbReference>
<feature type="transmembrane region" description="Helical" evidence="1">
    <location>
        <begin position="26"/>
        <end position="46"/>
    </location>
</feature>
<dbReference type="Proteomes" id="UP000016934">
    <property type="component" value="Unassembled WGS sequence"/>
</dbReference>
<keyword evidence="1" id="KW-0472">Membrane</keyword>
<sequence length="51" mass="5817">MAQLTRQATQHTHATQRNAKPPAYGYIRSLIQVLSLLHSLIMVFLAKHFLT</sequence>
<dbReference type="GeneID" id="19138356"/>
<organism evidence="2 3">
    <name type="scientific">Cochliobolus sativus (strain ND90Pr / ATCC 201652)</name>
    <name type="common">Common root rot and spot blotch fungus</name>
    <name type="synonym">Bipolaris sorokiniana</name>
    <dbReference type="NCBI Taxonomy" id="665912"/>
    <lineage>
        <taxon>Eukaryota</taxon>
        <taxon>Fungi</taxon>
        <taxon>Dikarya</taxon>
        <taxon>Ascomycota</taxon>
        <taxon>Pezizomycotina</taxon>
        <taxon>Dothideomycetes</taxon>
        <taxon>Pleosporomycetidae</taxon>
        <taxon>Pleosporales</taxon>
        <taxon>Pleosporineae</taxon>
        <taxon>Pleosporaceae</taxon>
        <taxon>Bipolaris</taxon>
    </lineage>
</organism>
<evidence type="ECO:0000313" key="3">
    <source>
        <dbReference type="Proteomes" id="UP000016934"/>
    </source>
</evidence>
<name>M2T8C1_COCSN</name>
<reference evidence="2 3" key="1">
    <citation type="journal article" date="2012" name="PLoS Pathog.">
        <title>Diverse lifestyles and strategies of plant pathogenesis encoded in the genomes of eighteen Dothideomycetes fungi.</title>
        <authorList>
            <person name="Ohm R.A."/>
            <person name="Feau N."/>
            <person name="Henrissat B."/>
            <person name="Schoch C.L."/>
            <person name="Horwitz B.A."/>
            <person name="Barry K.W."/>
            <person name="Condon B.J."/>
            <person name="Copeland A.C."/>
            <person name="Dhillon B."/>
            <person name="Glaser F."/>
            <person name="Hesse C.N."/>
            <person name="Kosti I."/>
            <person name="LaButti K."/>
            <person name="Lindquist E.A."/>
            <person name="Lucas S."/>
            <person name="Salamov A.A."/>
            <person name="Bradshaw R.E."/>
            <person name="Ciuffetti L."/>
            <person name="Hamelin R.C."/>
            <person name="Kema G.H.J."/>
            <person name="Lawrence C."/>
            <person name="Scott J.A."/>
            <person name="Spatafora J.W."/>
            <person name="Turgeon B.G."/>
            <person name="de Wit P.J.G.M."/>
            <person name="Zhong S."/>
            <person name="Goodwin S.B."/>
            <person name="Grigoriev I.V."/>
        </authorList>
    </citation>
    <scope>NUCLEOTIDE SEQUENCE [LARGE SCALE GENOMIC DNA]</scope>
    <source>
        <strain evidence="3">ND90Pr / ATCC 201652</strain>
    </source>
</reference>